<evidence type="ECO:0000256" key="7">
    <source>
        <dbReference type="SAM" id="Phobius"/>
    </source>
</evidence>
<protein>
    <submittedName>
        <fullName evidence="9">Chaperone protein dnaj 49</fullName>
    </submittedName>
</protein>
<dbReference type="InterPro" id="IPR015399">
    <property type="entry name" value="DUF1977_DnaJ-like"/>
</dbReference>
<evidence type="ECO:0000259" key="8">
    <source>
        <dbReference type="PROSITE" id="PS50076"/>
    </source>
</evidence>
<feature type="domain" description="J" evidence="8">
    <location>
        <begin position="97"/>
        <end position="161"/>
    </location>
</feature>
<organism evidence="9 10">
    <name type="scientific">Rhynchospora pubera</name>
    <dbReference type="NCBI Taxonomy" id="906938"/>
    <lineage>
        <taxon>Eukaryota</taxon>
        <taxon>Viridiplantae</taxon>
        <taxon>Streptophyta</taxon>
        <taxon>Embryophyta</taxon>
        <taxon>Tracheophyta</taxon>
        <taxon>Spermatophyta</taxon>
        <taxon>Magnoliopsida</taxon>
        <taxon>Liliopsida</taxon>
        <taxon>Poales</taxon>
        <taxon>Cyperaceae</taxon>
        <taxon>Cyperoideae</taxon>
        <taxon>Rhynchosporeae</taxon>
        <taxon>Rhynchospora</taxon>
    </lineage>
</organism>
<keyword evidence="3" id="KW-0256">Endoplasmic reticulum</keyword>
<evidence type="ECO:0000256" key="6">
    <source>
        <dbReference type="SAM" id="MobiDB-lite"/>
    </source>
</evidence>
<dbReference type="Pfam" id="PF00226">
    <property type="entry name" value="DnaJ"/>
    <property type="match status" value="1"/>
</dbReference>
<proteinExistence type="predicted"/>
<dbReference type="GO" id="GO:0071218">
    <property type="term" value="P:cellular response to misfolded protein"/>
    <property type="evidence" value="ECO:0007669"/>
    <property type="project" value="TreeGrafter"/>
</dbReference>
<evidence type="ECO:0000313" key="10">
    <source>
        <dbReference type="Proteomes" id="UP001140206"/>
    </source>
</evidence>
<feature type="compositionally biased region" description="Polar residues" evidence="6">
    <location>
        <begin position="69"/>
        <end position="80"/>
    </location>
</feature>
<dbReference type="Gene3D" id="1.10.287.110">
    <property type="entry name" value="DnaJ domain"/>
    <property type="match status" value="1"/>
</dbReference>
<dbReference type="EMBL" id="JAMFTS010000003">
    <property type="protein sequence ID" value="KAJ4775858.1"/>
    <property type="molecule type" value="Genomic_DNA"/>
</dbReference>
<dbReference type="GO" id="GO:0030544">
    <property type="term" value="F:Hsp70 protein binding"/>
    <property type="evidence" value="ECO:0007669"/>
    <property type="project" value="TreeGrafter"/>
</dbReference>
<dbReference type="PROSITE" id="PS50076">
    <property type="entry name" value="DNAJ_2"/>
    <property type="match status" value="1"/>
</dbReference>
<dbReference type="CDD" id="cd06257">
    <property type="entry name" value="DnaJ"/>
    <property type="match status" value="1"/>
</dbReference>
<dbReference type="PROSITE" id="PS00636">
    <property type="entry name" value="DNAJ_1"/>
    <property type="match status" value="1"/>
</dbReference>
<dbReference type="InterPro" id="IPR001623">
    <property type="entry name" value="DnaJ_domain"/>
</dbReference>
<dbReference type="Pfam" id="PF09320">
    <property type="entry name" value="DUF1977"/>
    <property type="match status" value="1"/>
</dbReference>
<feature type="transmembrane region" description="Helical" evidence="7">
    <location>
        <begin position="244"/>
        <end position="265"/>
    </location>
</feature>
<sequence>MDGNKDEALRCIKIAESALKSGDKQRALKFVKIAKQLDPTIQTDHIFSAAENFDYSKPTPLRENHHSTPHTTDQPETSAKYSDEHIRVVREIRKNKDYYAILGVEKSSSSEEIKRAYKKLSLKVHPDKNKVPGAEEAFKSVSKAFNCLNNEQSRRNYDQTGNENYNYTLQNENFARRRTRRTGRDFFEEELDPDEIFRSFFFGSQGGVYHRRNHYRQRNYNENPRPNHVPNPNLNPNPADVQNAVLLIVLICILFVFIMASFPFMEPEYSLQKSHAYHIAKATEDRGVEYFVKGEDFEQRFPKGGDMRERLERSVVRDYKGLLGRYCQTELQRRFWDHGHPTPYCDKLKSFGIA</sequence>
<evidence type="ECO:0000313" key="9">
    <source>
        <dbReference type="EMBL" id="KAJ4775858.1"/>
    </source>
</evidence>
<comment type="caution">
    <text evidence="9">The sequence shown here is derived from an EMBL/GenBank/DDBJ whole genome shotgun (WGS) entry which is preliminary data.</text>
</comment>
<evidence type="ECO:0000256" key="3">
    <source>
        <dbReference type="ARBA" id="ARBA00022824"/>
    </source>
</evidence>
<gene>
    <name evidence="9" type="ORF">LUZ62_060115</name>
</gene>
<dbReference type="InterPro" id="IPR051100">
    <property type="entry name" value="DnaJ_subfamily_B/C"/>
</dbReference>
<dbReference type="InterPro" id="IPR018253">
    <property type="entry name" value="DnaJ_domain_CS"/>
</dbReference>
<evidence type="ECO:0000256" key="5">
    <source>
        <dbReference type="ARBA" id="ARBA00023136"/>
    </source>
</evidence>
<name>A0AAV8E384_9POAL</name>
<evidence type="ECO:0000256" key="2">
    <source>
        <dbReference type="ARBA" id="ARBA00022692"/>
    </source>
</evidence>
<accession>A0AAV8E384</accession>
<keyword evidence="10" id="KW-1185">Reference proteome</keyword>
<dbReference type="GO" id="GO:0005789">
    <property type="term" value="C:endoplasmic reticulum membrane"/>
    <property type="evidence" value="ECO:0007669"/>
    <property type="project" value="UniProtKB-SubCell"/>
</dbReference>
<keyword evidence="2 7" id="KW-0812">Transmembrane</keyword>
<dbReference type="InterPro" id="IPR036869">
    <property type="entry name" value="J_dom_sf"/>
</dbReference>
<dbReference type="SUPFAM" id="SSF46565">
    <property type="entry name" value="Chaperone J-domain"/>
    <property type="match status" value="1"/>
</dbReference>
<dbReference type="PANTHER" id="PTHR43908">
    <property type="entry name" value="AT29763P-RELATED"/>
    <property type="match status" value="1"/>
</dbReference>
<dbReference type="PANTHER" id="PTHR43908:SF5">
    <property type="entry name" value="CHAPERONE PROTEIN DNAJ 49"/>
    <property type="match status" value="1"/>
</dbReference>
<feature type="region of interest" description="Disordered" evidence="6">
    <location>
        <begin position="55"/>
        <end position="81"/>
    </location>
</feature>
<reference evidence="9" key="1">
    <citation type="submission" date="2022-08" db="EMBL/GenBank/DDBJ databases">
        <authorList>
            <person name="Marques A."/>
        </authorList>
    </citation>
    <scope>NUCLEOTIDE SEQUENCE</scope>
    <source>
        <strain evidence="9">RhyPub2mFocal</strain>
        <tissue evidence="9">Leaves</tissue>
    </source>
</reference>
<dbReference type="Proteomes" id="UP001140206">
    <property type="component" value="Chromosome 3"/>
</dbReference>
<keyword evidence="5 7" id="KW-0472">Membrane</keyword>
<dbReference type="SMART" id="SM00271">
    <property type="entry name" value="DnaJ"/>
    <property type="match status" value="1"/>
</dbReference>
<evidence type="ECO:0000256" key="1">
    <source>
        <dbReference type="ARBA" id="ARBA00004389"/>
    </source>
</evidence>
<dbReference type="PRINTS" id="PR00625">
    <property type="entry name" value="JDOMAIN"/>
</dbReference>
<dbReference type="AlphaFoldDB" id="A0AAV8E384"/>
<comment type="subcellular location">
    <subcellularLocation>
        <location evidence="1">Endoplasmic reticulum membrane</location>
        <topology evidence="1">Single-pass membrane protein</topology>
    </subcellularLocation>
</comment>
<keyword evidence="4 7" id="KW-1133">Transmembrane helix</keyword>
<evidence type="ECO:0000256" key="4">
    <source>
        <dbReference type="ARBA" id="ARBA00022989"/>
    </source>
</evidence>